<dbReference type="Proteomes" id="UP000324222">
    <property type="component" value="Unassembled WGS sequence"/>
</dbReference>
<dbReference type="AlphaFoldDB" id="A0A5B7GP37"/>
<comment type="caution">
    <text evidence="1">The sequence shown here is derived from an EMBL/GenBank/DDBJ whole genome shotgun (WGS) entry which is preliminary data.</text>
</comment>
<dbReference type="EMBL" id="VSRR010016464">
    <property type="protein sequence ID" value="MPC59323.1"/>
    <property type="molecule type" value="Genomic_DNA"/>
</dbReference>
<proteinExistence type="predicted"/>
<evidence type="ECO:0000313" key="1">
    <source>
        <dbReference type="EMBL" id="MPC59323.1"/>
    </source>
</evidence>
<evidence type="ECO:0000313" key="2">
    <source>
        <dbReference type="Proteomes" id="UP000324222"/>
    </source>
</evidence>
<protein>
    <submittedName>
        <fullName evidence="1">Uncharacterized protein</fullName>
    </submittedName>
</protein>
<gene>
    <name evidence="1" type="ORF">E2C01_053341</name>
</gene>
<name>A0A5B7GP37_PORTR</name>
<accession>A0A5B7GP37</accession>
<keyword evidence="2" id="KW-1185">Reference proteome</keyword>
<reference evidence="1 2" key="1">
    <citation type="submission" date="2019-05" db="EMBL/GenBank/DDBJ databases">
        <title>Another draft genome of Portunus trituberculatus and its Hox gene families provides insights of decapod evolution.</title>
        <authorList>
            <person name="Jeong J.-H."/>
            <person name="Song I."/>
            <person name="Kim S."/>
            <person name="Choi T."/>
            <person name="Kim D."/>
            <person name="Ryu S."/>
            <person name="Kim W."/>
        </authorList>
    </citation>
    <scope>NUCLEOTIDE SEQUENCE [LARGE SCALE GENOMIC DNA]</scope>
    <source>
        <tissue evidence="1">Muscle</tissue>
    </source>
</reference>
<organism evidence="1 2">
    <name type="scientific">Portunus trituberculatus</name>
    <name type="common">Swimming crab</name>
    <name type="synonym">Neptunus trituberculatus</name>
    <dbReference type="NCBI Taxonomy" id="210409"/>
    <lineage>
        <taxon>Eukaryota</taxon>
        <taxon>Metazoa</taxon>
        <taxon>Ecdysozoa</taxon>
        <taxon>Arthropoda</taxon>
        <taxon>Crustacea</taxon>
        <taxon>Multicrustacea</taxon>
        <taxon>Malacostraca</taxon>
        <taxon>Eumalacostraca</taxon>
        <taxon>Eucarida</taxon>
        <taxon>Decapoda</taxon>
        <taxon>Pleocyemata</taxon>
        <taxon>Brachyura</taxon>
        <taxon>Eubrachyura</taxon>
        <taxon>Portunoidea</taxon>
        <taxon>Portunidae</taxon>
        <taxon>Portuninae</taxon>
        <taxon>Portunus</taxon>
    </lineage>
</organism>
<sequence>MNDKRCHATKKNIQRKQVMRKSMITQRRGKASQGEVPHHLLNPSSVLVFAFPAVLVPDESALSLKYPADSHLVTYSFPALHCARMEGVRSVSETSQQPHTQKENHIVSGTWLLPDPADVQDIGLRECLPAGLR</sequence>